<dbReference type="InterPro" id="IPR024455">
    <property type="entry name" value="Phage_capsid"/>
</dbReference>
<dbReference type="EMBL" id="LQOY01000237">
    <property type="protein sequence ID" value="ORV68915.1"/>
    <property type="molecule type" value="Genomic_DNA"/>
</dbReference>
<dbReference type="AlphaFoldDB" id="A0A1X1VIT3"/>
<evidence type="ECO:0008006" key="4">
    <source>
        <dbReference type="Google" id="ProtNLM"/>
    </source>
</evidence>
<sequence length="413" mass="44007">MSGTNVHANDAMVRRLETEFREKETFANSIIARAQDAERDLTEDEKGLLKETRGRMSQIKDQIGDLEDLARVSFETQNRANQVDRAISEMRGRRDNGPVEYRSAGAYALDMYHAHLGSREAAERIEVYHRTAAHQKTSDNLGVIPEPIVGEVVNFIDSARPIVAALGPKPLTNATWYRPKVTQHTSVDKQGSAGAAADQKTELVSQKMTITRLTGNAKTFGGYVNVAKQNIDFSQPSILDAIINDLASQYAIDTEAEVGAALAAASDATPESYDASSQTSVAAAVWGAASKAYTATRGQGRLLLAVAPDVLSVFGPLFAPYGPFNQQGTGFMAGNFGQGPVGTISGVPVLMSAGLGAGEAFLFSSAAIEVYEQRVGVLQVTEPSVLGVQVAYAGYFTALEIQDSGIIPLEAGS</sequence>
<evidence type="ECO:0000313" key="2">
    <source>
        <dbReference type="EMBL" id="ORV68915.1"/>
    </source>
</evidence>
<comment type="caution">
    <text evidence="2">The sequence shown here is derived from an EMBL/GenBank/DDBJ whole genome shotgun (WGS) entry which is preliminary data.</text>
</comment>
<accession>A0A1X1VIT3</accession>
<evidence type="ECO:0000313" key="3">
    <source>
        <dbReference type="Proteomes" id="UP000193928"/>
    </source>
</evidence>
<evidence type="ECO:0000256" key="1">
    <source>
        <dbReference type="ARBA" id="ARBA00004328"/>
    </source>
</evidence>
<keyword evidence="3" id="KW-1185">Reference proteome</keyword>
<organism evidence="2 3">
    <name type="scientific">Mycobacterium gordonae</name>
    <dbReference type="NCBI Taxonomy" id="1778"/>
    <lineage>
        <taxon>Bacteria</taxon>
        <taxon>Bacillati</taxon>
        <taxon>Actinomycetota</taxon>
        <taxon>Actinomycetes</taxon>
        <taxon>Mycobacteriales</taxon>
        <taxon>Mycobacteriaceae</taxon>
        <taxon>Mycobacterium</taxon>
    </lineage>
</organism>
<dbReference type="Proteomes" id="UP000193928">
    <property type="component" value="Unassembled WGS sequence"/>
</dbReference>
<dbReference type="NCBIfam" id="TIGR01554">
    <property type="entry name" value="major_cap_HK97"/>
    <property type="match status" value="1"/>
</dbReference>
<protein>
    <recommendedName>
        <fullName evidence="4">Phage major capsid protein</fullName>
    </recommendedName>
</protein>
<dbReference type="SUPFAM" id="SSF56563">
    <property type="entry name" value="Major capsid protein gp5"/>
    <property type="match status" value="1"/>
</dbReference>
<reference evidence="2 3" key="1">
    <citation type="submission" date="2016-01" db="EMBL/GenBank/DDBJ databases">
        <title>The new phylogeny of the genus Mycobacterium.</title>
        <authorList>
            <person name="Tarcisio F."/>
            <person name="Conor M."/>
            <person name="Antonella G."/>
            <person name="Elisabetta G."/>
            <person name="Giulia F.S."/>
            <person name="Sara T."/>
            <person name="Anna F."/>
            <person name="Clotilde B."/>
            <person name="Roberto B."/>
            <person name="Veronica D.S."/>
            <person name="Fabio R."/>
            <person name="Monica P."/>
            <person name="Olivier J."/>
            <person name="Enrico T."/>
            <person name="Nicola S."/>
        </authorList>
    </citation>
    <scope>NUCLEOTIDE SEQUENCE [LARGE SCALE GENOMIC DNA]</scope>
    <source>
        <strain evidence="2 3">DSM 44160</strain>
    </source>
</reference>
<dbReference type="RefSeq" id="WP_069435642.1">
    <property type="nucleotide sequence ID" value="NZ_JACKSU010000118.1"/>
</dbReference>
<proteinExistence type="predicted"/>
<gene>
    <name evidence="2" type="ORF">AWC08_06900</name>
</gene>
<comment type="subcellular location">
    <subcellularLocation>
        <location evidence="1">Virion</location>
    </subcellularLocation>
</comment>
<name>A0A1X1VIT3_MYCGO</name>